<gene>
    <name evidence="1" type="ORF">E5352_16925</name>
</gene>
<name>A0A4V3RIG8_STEMA</name>
<comment type="caution">
    <text evidence="1">The sequence shown here is derived from an EMBL/GenBank/DDBJ whole genome shotgun (WGS) entry which is preliminary data.</text>
</comment>
<accession>A0A4V3RIG8</accession>
<protein>
    <submittedName>
        <fullName evidence="1">Uncharacterized protein</fullName>
    </submittedName>
</protein>
<sequence>MTAHSDGTHKGTTEIAFRTSLGTPVEGLTYRLTDGQGNARTASTGIGGTGLTVRIGDAKEGTSTLWTVAGATRIQIDVQRDDGSWKTIGTFQHDAAAHKQVSVIAGAVAMPFQMDSV</sequence>
<dbReference type="AlphaFoldDB" id="A0A4V3RIG8"/>
<evidence type="ECO:0000313" key="2">
    <source>
        <dbReference type="Proteomes" id="UP000306631"/>
    </source>
</evidence>
<evidence type="ECO:0000313" key="1">
    <source>
        <dbReference type="EMBL" id="TGY32070.1"/>
    </source>
</evidence>
<proteinExistence type="predicted"/>
<dbReference type="RefSeq" id="WP_136006684.1">
    <property type="nucleotide sequence ID" value="NZ_SRYW01000019.1"/>
</dbReference>
<reference evidence="1 2" key="1">
    <citation type="submission" date="2019-04" db="EMBL/GenBank/DDBJ databases">
        <title>Microbes associate with the intestines of laboratory mice.</title>
        <authorList>
            <person name="Navarre W."/>
            <person name="Wong E."/>
            <person name="Huang K."/>
            <person name="Tropini C."/>
            <person name="Ng K."/>
            <person name="Yu B."/>
        </authorList>
    </citation>
    <scope>NUCLEOTIDE SEQUENCE [LARGE SCALE GENOMIC DNA]</scope>
    <source>
        <strain evidence="1 2">NM62_B4-13</strain>
    </source>
</reference>
<organism evidence="1 2">
    <name type="scientific">Stenotrophomonas maltophilia</name>
    <name type="common">Pseudomonas maltophilia</name>
    <name type="synonym">Xanthomonas maltophilia</name>
    <dbReference type="NCBI Taxonomy" id="40324"/>
    <lineage>
        <taxon>Bacteria</taxon>
        <taxon>Pseudomonadati</taxon>
        <taxon>Pseudomonadota</taxon>
        <taxon>Gammaproteobacteria</taxon>
        <taxon>Lysobacterales</taxon>
        <taxon>Lysobacteraceae</taxon>
        <taxon>Stenotrophomonas</taxon>
        <taxon>Stenotrophomonas maltophilia group</taxon>
    </lineage>
</organism>
<dbReference type="Proteomes" id="UP000306631">
    <property type="component" value="Unassembled WGS sequence"/>
</dbReference>
<dbReference type="EMBL" id="SRYW01000019">
    <property type="protein sequence ID" value="TGY32070.1"/>
    <property type="molecule type" value="Genomic_DNA"/>
</dbReference>
<dbReference type="OrthoDB" id="6051136at2"/>